<evidence type="ECO:0000259" key="1">
    <source>
        <dbReference type="Pfam" id="PF00646"/>
    </source>
</evidence>
<reference evidence="3 4" key="1">
    <citation type="journal article" date="2018" name="Mol. Plant">
        <title>The genome of Artemisia annua provides insight into the evolution of Asteraceae family and artemisinin biosynthesis.</title>
        <authorList>
            <person name="Shen Q."/>
            <person name="Zhang L."/>
            <person name="Liao Z."/>
            <person name="Wang S."/>
            <person name="Yan T."/>
            <person name="Shi P."/>
            <person name="Liu M."/>
            <person name="Fu X."/>
            <person name="Pan Q."/>
            <person name="Wang Y."/>
            <person name="Lv Z."/>
            <person name="Lu X."/>
            <person name="Zhang F."/>
            <person name="Jiang W."/>
            <person name="Ma Y."/>
            <person name="Chen M."/>
            <person name="Hao X."/>
            <person name="Li L."/>
            <person name="Tang Y."/>
            <person name="Lv G."/>
            <person name="Zhou Y."/>
            <person name="Sun X."/>
            <person name="Brodelius P.E."/>
            <person name="Rose J.K.C."/>
            <person name="Tang K."/>
        </authorList>
    </citation>
    <scope>NUCLEOTIDE SEQUENCE [LARGE SCALE GENOMIC DNA]</scope>
    <source>
        <strain evidence="4">cv. Huhao1</strain>
        <tissue evidence="3">Leaf</tissue>
    </source>
</reference>
<evidence type="ECO:0000313" key="4">
    <source>
        <dbReference type="Proteomes" id="UP000245207"/>
    </source>
</evidence>
<proteinExistence type="predicted"/>
<dbReference type="SUPFAM" id="SSF52047">
    <property type="entry name" value="RNI-like"/>
    <property type="match status" value="1"/>
</dbReference>
<dbReference type="InterPro" id="IPR001810">
    <property type="entry name" value="F-box_dom"/>
</dbReference>
<gene>
    <name evidence="3" type="ORF">CTI12_AA245160</name>
</gene>
<organism evidence="3 4">
    <name type="scientific">Artemisia annua</name>
    <name type="common">Sweet wormwood</name>
    <dbReference type="NCBI Taxonomy" id="35608"/>
    <lineage>
        <taxon>Eukaryota</taxon>
        <taxon>Viridiplantae</taxon>
        <taxon>Streptophyta</taxon>
        <taxon>Embryophyta</taxon>
        <taxon>Tracheophyta</taxon>
        <taxon>Spermatophyta</taxon>
        <taxon>Magnoliopsida</taxon>
        <taxon>eudicotyledons</taxon>
        <taxon>Gunneridae</taxon>
        <taxon>Pentapetalae</taxon>
        <taxon>asterids</taxon>
        <taxon>campanulids</taxon>
        <taxon>Asterales</taxon>
        <taxon>Asteraceae</taxon>
        <taxon>Asteroideae</taxon>
        <taxon>Anthemideae</taxon>
        <taxon>Artemisiinae</taxon>
        <taxon>Artemisia</taxon>
    </lineage>
</organism>
<dbReference type="PANTHER" id="PTHR31900:SF34">
    <property type="entry name" value="EMB|CAB62440.1-RELATED"/>
    <property type="match status" value="1"/>
</dbReference>
<comment type="caution">
    <text evidence="3">The sequence shown here is derived from an EMBL/GenBank/DDBJ whole genome shotgun (WGS) entry which is preliminary data.</text>
</comment>
<sequence>MDKISLLPDDVIIHILSFIPTKHAVATSILSSRWVNLWSFLPSIDLDDSLYLNPLKKVSSSSSNVMFLDFVQRVLTFNQSQTIVKFRLHIHGSCGQGMSRINGFIQSVVLRNVVEIDLGVFVDVGEDDCCLRIENSESLEVLKVTSVNGLKMPAFPGCFPSLRTFDVKVSLYESGDDLITNLFPCLSGLEKLSFVGDLNDCVGEIYVNVGGKALKSLELELSIDNIDDCDAMVVIDAPRLEYLRLKDGFLASYLVRNKPAISEVSIDVGEFDEEFLEFLDEVGPARCSRVIELLHGLVNAKFISVSANTSKVIFSQKWNLPVLPSLTKLELYVHTSCWILLLNWLESCPNLKILSLIIKEKPVDDYDMMEELELIKPDNVPSCLSSHIKEIEIKRLGKVEEEEMLKYLLDNAKVLDKFTVNSRVYIKDGILQ</sequence>
<name>A0A2U1MRH2_ARTAN</name>
<dbReference type="Proteomes" id="UP000245207">
    <property type="component" value="Unassembled WGS sequence"/>
</dbReference>
<dbReference type="CDD" id="cd22160">
    <property type="entry name" value="F-box_AtFBL13-like"/>
    <property type="match status" value="1"/>
</dbReference>
<dbReference type="OrthoDB" id="594804at2759"/>
<protein>
    <submittedName>
        <fullName evidence="3">F-box domain, FBD domain, Leucine-rich repeat domain, L domain-like protein</fullName>
    </submittedName>
</protein>
<evidence type="ECO:0000259" key="2">
    <source>
        <dbReference type="Pfam" id="PF08387"/>
    </source>
</evidence>
<dbReference type="STRING" id="35608.A0A2U1MRH2"/>
<dbReference type="InterPro" id="IPR050232">
    <property type="entry name" value="FBL13/AtMIF1-like"/>
</dbReference>
<dbReference type="Pfam" id="PF00646">
    <property type="entry name" value="F-box"/>
    <property type="match status" value="1"/>
</dbReference>
<feature type="domain" description="F-box" evidence="1">
    <location>
        <begin position="4"/>
        <end position="39"/>
    </location>
</feature>
<dbReference type="Pfam" id="PF08387">
    <property type="entry name" value="FBD"/>
    <property type="match status" value="1"/>
</dbReference>
<feature type="domain" description="FBD" evidence="2">
    <location>
        <begin position="377"/>
        <end position="419"/>
    </location>
</feature>
<accession>A0A2U1MRH2</accession>
<dbReference type="AlphaFoldDB" id="A0A2U1MRH2"/>
<dbReference type="InterPro" id="IPR032675">
    <property type="entry name" value="LRR_dom_sf"/>
</dbReference>
<dbReference type="PANTHER" id="PTHR31900">
    <property type="entry name" value="F-BOX/RNI SUPERFAMILY PROTEIN-RELATED"/>
    <property type="match status" value="1"/>
</dbReference>
<dbReference type="InterPro" id="IPR036047">
    <property type="entry name" value="F-box-like_dom_sf"/>
</dbReference>
<dbReference type="InterPro" id="IPR053781">
    <property type="entry name" value="F-box_AtFBL13-like"/>
</dbReference>
<evidence type="ECO:0000313" key="3">
    <source>
        <dbReference type="EMBL" id="PWA63832.1"/>
    </source>
</evidence>
<dbReference type="Gene3D" id="3.80.10.10">
    <property type="entry name" value="Ribonuclease Inhibitor"/>
    <property type="match status" value="1"/>
</dbReference>
<dbReference type="SUPFAM" id="SSF81383">
    <property type="entry name" value="F-box domain"/>
    <property type="match status" value="1"/>
</dbReference>
<dbReference type="InterPro" id="IPR006566">
    <property type="entry name" value="FBD"/>
</dbReference>
<dbReference type="EMBL" id="PKPP01004550">
    <property type="protein sequence ID" value="PWA63832.1"/>
    <property type="molecule type" value="Genomic_DNA"/>
</dbReference>
<keyword evidence="4" id="KW-1185">Reference proteome</keyword>